<dbReference type="AlphaFoldDB" id="A0A7C9LKL9"/>
<proteinExistence type="predicted"/>
<dbReference type="SMART" id="SM00855">
    <property type="entry name" value="PGAM"/>
    <property type="match status" value="1"/>
</dbReference>
<comment type="caution">
    <text evidence="3">The sequence shown here is derived from an EMBL/GenBank/DDBJ whole genome shotgun (WGS) entry which is preliminary data.</text>
</comment>
<dbReference type="Pfam" id="PF00300">
    <property type="entry name" value="His_Phos_1"/>
    <property type="match status" value="1"/>
</dbReference>
<reference evidence="3 4" key="1">
    <citation type="submission" date="2019-12" db="EMBL/GenBank/DDBJ databases">
        <title>Deinococcus sp. HMF7620 Genome sequencing and assembly.</title>
        <authorList>
            <person name="Kang H."/>
            <person name="Kim H."/>
            <person name="Joh K."/>
        </authorList>
    </citation>
    <scope>NUCLEOTIDE SEQUENCE [LARGE SCALE GENOMIC DNA]</scope>
    <source>
        <strain evidence="3 4">HMF7620</strain>
    </source>
</reference>
<organism evidence="3 4">
    <name type="scientific">Deinococcus arboris</name>
    <dbReference type="NCBI Taxonomy" id="2682977"/>
    <lineage>
        <taxon>Bacteria</taxon>
        <taxon>Thermotogati</taxon>
        <taxon>Deinococcota</taxon>
        <taxon>Deinococci</taxon>
        <taxon>Deinococcales</taxon>
        <taxon>Deinococcaceae</taxon>
        <taxon>Deinococcus</taxon>
    </lineage>
</organism>
<keyword evidence="4" id="KW-1185">Reference proteome</keyword>
<feature type="binding site" evidence="2">
    <location>
        <begin position="9"/>
        <end position="16"/>
    </location>
    <ligand>
        <name>substrate</name>
    </ligand>
</feature>
<feature type="active site" description="Proton donor/acceptor" evidence="1">
    <location>
        <position position="85"/>
    </location>
</feature>
<accession>A0A7C9LKL9</accession>
<evidence type="ECO:0000256" key="1">
    <source>
        <dbReference type="PIRSR" id="PIRSR613078-1"/>
    </source>
</evidence>
<protein>
    <submittedName>
        <fullName evidence="3">Histidine phosphatase family protein</fullName>
    </submittedName>
</protein>
<dbReference type="CDD" id="cd07067">
    <property type="entry name" value="HP_PGM_like"/>
    <property type="match status" value="1"/>
</dbReference>
<feature type="active site" description="Tele-phosphohistidine intermediate" evidence="1">
    <location>
        <position position="10"/>
    </location>
</feature>
<name>A0A7C9LKL9_9DEIO</name>
<feature type="binding site" evidence="2">
    <location>
        <position position="61"/>
    </location>
    <ligand>
        <name>substrate</name>
    </ligand>
</feature>
<dbReference type="InterPro" id="IPR013078">
    <property type="entry name" value="His_Pase_superF_clade-1"/>
</dbReference>
<dbReference type="GO" id="GO:0016791">
    <property type="term" value="F:phosphatase activity"/>
    <property type="evidence" value="ECO:0007669"/>
    <property type="project" value="TreeGrafter"/>
</dbReference>
<dbReference type="PANTHER" id="PTHR48100">
    <property type="entry name" value="BROAD-SPECIFICITY PHOSPHATASE YOR283W-RELATED"/>
    <property type="match status" value="1"/>
</dbReference>
<dbReference type="Proteomes" id="UP000483286">
    <property type="component" value="Unassembled WGS sequence"/>
</dbReference>
<dbReference type="GO" id="GO:0005737">
    <property type="term" value="C:cytoplasm"/>
    <property type="evidence" value="ECO:0007669"/>
    <property type="project" value="TreeGrafter"/>
</dbReference>
<evidence type="ECO:0000313" key="4">
    <source>
        <dbReference type="Proteomes" id="UP000483286"/>
    </source>
</evidence>
<dbReference type="InterPro" id="IPR029033">
    <property type="entry name" value="His_PPase_superfam"/>
</dbReference>
<evidence type="ECO:0000313" key="3">
    <source>
        <dbReference type="EMBL" id="MVN86778.1"/>
    </source>
</evidence>
<dbReference type="PANTHER" id="PTHR48100:SF1">
    <property type="entry name" value="HISTIDINE PHOSPHATASE FAMILY PROTEIN-RELATED"/>
    <property type="match status" value="1"/>
</dbReference>
<dbReference type="RefSeq" id="WP_157458836.1">
    <property type="nucleotide sequence ID" value="NZ_WQLB01000009.1"/>
</dbReference>
<dbReference type="SUPFAM" id="SSF53254">
    <property type="entry name" value="Phosphoglycerate mutase-like"/>
    <property type="match status" value="1"/>
</dbReference>
<sequence>MTGLLTLVRHGRTAHNAAGRFQGWTDVALDEQGHAQAQALAARLAAHVVRPTHLYASDLSRTRQTAAPLGKQLGLPVQTSPALREINIGTWEGRTLSELDALDPARFRAWPLVAAPQGESLEAVTGRARTFLDRVALTETDHAVVVTHGVVITALLCDLLGWNFEEAWSTRRGLHDNTALTSLRRTGGGVSVEVLACGAHLATLTVAAS</sequence>
<dbReference type="EMBL" id="WQLB01000009">
    <property type="protein sequence ID" value="MVN86778.1"/>
    <property type="molecule type" value="Genomic_DNA"/>
</dbReference>
<gene>
    <name evidence="3" type="ORF">GO986_08370</name>
</gene>
<dbReference type="InterPro" id="IPR050275">
    <property type="entry name" value="PGM_Phosphatase"/>
</dbReference>
<dbReference type="Gene3D" id="3.40.50.1240">
    <property type="entry name" value="Phosphoglycerate mutase-like"/>
    <property type="match status" value="1"/>
</dbReference>
<evidence type="ECO:0000256" key="2">
    <source>
        <dbReference type="PIRSR" id="PIRSR613078-2"/>
    </source>
</evidence>